<organism evidence="1 2">
    <name type="scientific">Elysia crispata</name>
    <name type="common">lettuce slug</name>
    <dbReference type="NCBI Taxonomy" id="231223"/>
    <lineage>
        <taxon>Eukaryota</taxon>
        <taxon>Metazoa</taxon>
        <taxon>Spiralia</taxon>
        <taxon>Lophotrochozoa</taxon>
        <taxon>Mollusca</taxon>
        <taxon>Gastropoda</taxon>
        <taxon>Heterobranchia</taxon>
        <taxon>Euthyneura</taxon>
        <taxon>Panpulmonata</taxon>
        <taxon>Sacoglossa</taxon>
        <taxon>Placobranchoidea</taxon>
        <taxon>Plakobranchidae</taxon>
        <taxon>Elysia</taxon>
    </lineage>
</organism>
<gene>
    <name evidence="1" type="ORF">RRG08_009733</name>
</gene>
<accession>A0AAE1CSD9</accession>
<keyword evidence="2" id="KW-1185">Reference proteome</keyword>
<comment type="caution">
    <text evidence="1">The sequence shown here is derived from an EMBL/GenBank/DDBJ whole genome shotgun (WGS) entry which is preliminary data.</text>
</comment>
<dbReference type="EMBL" id="JAWDGP010006956">
    <property type="protein sequence ID" value="KAK3732563.1"/>
    <property type="molecule type" value="Genomic_DNA"/>
</dbReference>
<evidence type="ECO:0000313" key="1">
    <source>
        <dbReference type="EMBL" id="KAK3732563.1"/>
    </source>
</evidence>
<sequence length="71" mass="7848">MVRGGIDGLQAGNYISFLCMHNRSDLQNRDGLGWLTSNQIFSSVDSRGILHAQKSRRGTGGIILSIGNWYH</sequence>
<dbReference type="AlphaFoldDB" id="A0AAE1CSD9"/>
<name>A0AAE1CSD9_9GAST</name>
<evidence type="ECO:0000313" key="2">
    <source>
        <dbReference type="Proteomes" id="UP001283361"/>
    </source>
</evidence>
<dbReference type="Proteomes" id="UP001283361">
    <property type="component" value="Unassembled WGS sequence"/>
</dbReference>
<reference evidence="1" key="1">
    <citation type="journal article" date="2023" name="G3 (Bethesda)">
        <title>A reference genome for the long-term kleptoplast-retaining sea slug Elysia crispata morphotype clarki.</title>
        <authorList>
            <person name="Eastman K.E."/>
            <person name="Pendleton A.L."/>
            <person name="Shaikh M.A."/>
            <person name="Suttiyut T."/>
            <person name="Ogas R."/>
            <person name="Tomko P."/>
            <person name="Gavelis G."/>
            <person name="Widhalm J.R."/>
            <person name="Wisecaver J.H."/>
        </authorList>
    </citation>
    <scope>NUCLEOTIDE SEQUENCE</scope>
    <source>
        <strain evidence="1">ECLA1</strain>
    </source>
</reference>
<proteinExistence type="predicted"/>
<protein>
    <submittedName>
        <fullName evidence="1">Uncharacterized protein</fullName>
    </submittedName>
</protein>